<dbReference type="PROSITE" id="PS01036">
    <property type="entry name" value="HSP70_3"/>
    <property type="match status" value="1"/>
</dbReference>
<dbReference type="SUPFAM" id="SSF100934">
    <property type="entry name" value="Heat shock protein 70kD (HSP70), C-terminal subdomain"/>
    <property type="match status" value="1"/>
</dbReference>
<dbReference type="AlphaFoldDB" id="A0A1D2M7E4"/>
<dbReference type="STRING" id="48709.A0A1D2M7E4"/>
<evidence type="ECO:0000313" key="5">
    <source>
        <dbReference type="EMBL" id="ODM88879.1"/>
    </source>
</evidence>
<keyword evidence="3" id="KW-0067">ATP-binding</keyword>
<dbReference type="OrthoDB" id="2401965at2759"/>
<dbReference type="FunFam" id="3.30.420.40:FF:000172">
    <property type="entry name" value="Heat shock 70 kDa protein"/>
    <property type="match status" value="1"/>
</dbReference>
<evidence type="ECO:0000256" key="2">
    <source>
        <dbReference type="ARBA" id="ARBA00022741"/>
    </source>
</evidence>
<feature type="non-terminal residue" evidence="5">
    <location>
        <position position="1"/>
    </location>
</feature>
<dbReference type="Gene3D" id="3.30.420.40">
    <property type="match status" value="2"/>
</dbReference>
<keyword evidence="2" id="KW-0547">Nucleotide-binding</keyword>
<sequence length="469" mass="53346">GTRLITAISNLADQDKPLPYFNHSQRQSYSECESSPSSTAAALAYGLERGWNKEENALISDLGGGAVNVSILRIKDGPSLKSNLLRRHSFGSVKISITDMVDLLCPRVQDESTRRHHTQQACQLPASEQREIYPAPPKLPLKLTHCFDGIDLHRSITRARFENCVRTCSVGTLEPVEKALRDAKMDKCQIHEVVLVGGSTRIPKVQKLLLQDLFNGKELNKSINQMRQSLMSSEIQRVWLIDVAPHFTRNRNHWRCHEQDHCEEFHHPTQESQPLHHRLYPGRGEDKPNVKVYEGERAMTKGQHLLGSFDLSGIRPATKRITFYIDTDGILNVSIADKSTGKSETITIKNDKGLEQGGDERMIADAEKKMKCSKRESRPRINWRPYLLGVKRAVQEVLKWLDNNPLAEKEEYEDRLKEMMLMKMHGAGSVQLEELDSGASWWCISTKRWTYSCGTNQLKNIFYVVGSMN</sequence>
<keyword evidence="6" id="KW-1185">Reference proteome</keyword>
<accession>A0A1D2M7E4</accession>
<name>A0A1D2M7E4_ORCCI</name>
<dbReference type="InterPro" id="IPR013126">
    <property type="entry name" value="Hsp_70_fam"/>
</dbReference>
<gene>
    <name evidence="5" type="ORF">Ocin01_17804</name>
</gene>
<protein>
    <submittedName>
        <fullName evidence="5">Heat shock 70 kDa protein</fullName>
    </submittedName>
</protein>
<dbReference type="Pfam" id="PF00012">
    <property type="entry name" value="HSP70"/>
    <property type="match status" value="1"/>
</dbReference>
<evidence type="ECO:0000256" key="3">
    <source>
        <dbReference type="ARBA" id="ARBA00022840"/>
    </source>
</evidence>
<comment type="caution">
    <text evidence="5">The sequence shown here is derived from an EMBL/GenBank/DDBJ whole genome shotgun (WGS) entry which is preliminary data.</text>
</comment>
<dbReference type="InterPro" id="IPR029047">
    <property type="entry name" value="HSP70_peptide-bd_sf"/>
</dbReference>
<keyword evidence="4 5" id="KW-0346">Stress response</keyword>
<dbReference type="SUPFAM" id="SSF53067">
    <property type="entry name" value="Actin-like ATPase domain"/>
    <property type="match status" value="1"/>
</dbReference>
<evidence type="ECO:0000256" key="1">
    <source>
        <dbReference type="ARBA" id="ARBA00007381"/>
    </source>
</evidence>
<dbReference type="SUPFAM" id="SSF100920">
    <property type="entry name" value="Heat shock protein 70kD (HSP70), peptide-binding domain"/>
    <property type="match status" value="1"/>
</dbReference>
<dbReference type="PRINTS" id="PR00301">
    <property type="entry name" value="HEATSHOCK70"/>
</dbReference>
<dbReference type="Gene3D" id="2.60.34.10">
    <property type="entry name" value="Substrate Binding Domain Of DNAk, Chain A, domain 1"/>
    <property type="match status" value="1"/>
</dbReference>
<dbReference type="InterPro" id="IPR018181">
    <property type="entry name" value="Heat_shock_70_CS"/>
</dbReference>
<dbReference type="Proteomes" id="UP000094527">
    <property type="component" value="Unassembled WGS sequence"/>
</dbReference>
<dbReference type="Gene3D" id="3.90.640.10">
    <property type="entry name" value="Actin, Chain A, domain 4"/>
    <property type="match status" value="1"/>
</dbReference>
<comment type="similarity">
    <text evidence="1">Belongs to the heat shock protein 70 family.</text>
</comment>
<dbReference type="InterPro" id="IPR029048">
    <property type="entry name" value="HSP70_C_sf"/>
</dbReference>
<dbReference type="EMBL" id="LJIJ01003095">
    <property type="protein sequence ID" value="ODM88879.1"/>
    <property type="molecule type" value="Genomic_DNA"/>
</dbReference>
<dbReference type="GO" id="GO:0005524">
    <property type="term" value="F:ATP binding"/>
    <property type="evidence" value="ECO:0007669"/>
    <property type="project" value="UniProtKB-KW"/>
</dbReference>
<feature type="non-terminal residue" evidence="5">
    <location>
        <position position="469"/>
    </location>
</feature>
<dbReference type="InterPro" id="IPR043129">
    <property type="entry name" value="ATPase_NBD"/>
</dbReference>
<reference evidence="5 6" key="1">
    <citation type="journal article" date="2016" name="Genome Biol. Evol.">
        <title>Gene Family Evolution Reflects Adaptation to Soil Environmental Stressors in the Genome of the Collembolan Orchesella cincta.</title>
        <authorList>
            <person name="Faddeeva-Vakhrusheva A."/>
            <person name="Derks M.F."/>
            <person name="Anvar S.Y."/>
            <person name="Agamennone V."/>
            <person name="Suring W."/>
            <person name="Smit S."/>
            <person name="van Straalen N.M."/>
            <person name="Roelofs D."/>
        </authorList>
    </citation>
    <scope>NUCLEOTIDE SEQUENCE [LARGE SCALE GENOMIC DNA]</scope>
    <source>
        <tissue evidence="5">Mixed pool</tissue>
    </source>
</reference>
<organism evidence="5 6">
    <name type="scientific">Orchesella cincta</name>
    <name type="common">Springtail</name>
    <name type="synonym">Podura cincta</name>
    <dbReference type="NCBI Taxonomy" id="48709"/>
    <lineage>
        <taxon>Eukaryota</taxon>
        <taxon>Metazoa</taxon>
        <taxon>Ecdysozoa</taxon>
        <taxon>Arthropoda</taxon>
        <taxon>Hexapoda</taxon>
        <taxon>Collembola</taxon>
        <taxon>Entomobryomorpha</taxon>
        <taxon>Entomobryoidea</taxon>
        <taxon>Orchesellidae</taxon>
        <taxon>Orchesellinae</taxon>
        <taxon>Orchesella</taxon>
    </lineage>
</organism>
<dbReference type="Gene3D" id="1.20.1270.10">
    <property type="match status" value="1"/>
</dbReference>
<proteinExistence type="inferred from homology"/>
<dbReference type="GO" id="GO:0140662">
    <property type="term" value="F:ATP-dependent protein folding chaperone"/>
    <property type="evidence" value="ECO:0007669"/>
    <property type="project" value="InterPro"/>
</dbReference>
<evidence type="ECO:0000256" key="4">
    <source>
        <dbReference type="ARBA" id="ARBA00023016"/>
    </source>
</evidence>
<evidence type="ECO:0000313" key="6">
    <source>
        <dbReference type="Proteomes" id="UP000094527"/>
    </source>
</evidence>
<dbReference type="PANTHER" id="PTHR19375">
    <property type="entry name" value="HEAT SHOCK PROTEIN 70KDA"/>
    <property type="match status" value="1"/>
</dbReference>